<dbReference type="SMART" id="SM01031">
    <property type="entry name" value="BHD_2"/>
    <property type="match status" value="1"/>
</dbReference>
<evidence type="ECO:0000256" key="1">
    <source>
        <dbReference type="ARBA" id="ARBA00004123"/>
    </source>
</evidence>
<accession>A0A7E5X1V4</accession>
<feature type="compositionally biased region" description="Basic and acidic residues" evidence="9">
    <location>
        <begin position="666"/>
        <end position="675"/>
    </location>
</feature>
<feature type="compositionally biased region" description="Basic and acidic residues" evidence="9">
    <location>
        <begin position="135"/>
        <end position="150"/>
    </location>
</feature>
<feature type="domain" description="Rad4 beta-hairpin" evidence="12">
    <location>
        <begin position="1075"/>
        <end position="1149"/>
    </location>
</feature>
<dbReference type="InterPro" id="IPR038765">
    <property type="entry name" value="Papain-like_cys_pep_sf"/>
</dbReference>
<dbReference type="InterPro" id="IPR018328">
    <property type="entry name" value="Rad4_beta-hairpin_dom3"/>
</dbReference>
<feature type="coiled-coil region" evidence="8">
    <location>
        <begin position="173"/>
        <end position="200"/>
    </location>
</feature>
<keyword evidence="8" id="KW-0175">Coiled coil</keyword>
<dbReference type="InterPro" id="IPR018325">
    <property type="entry name" value="Rad4/PNGase_transGLS-fold"/>
</dbReference>
<dbReference type="InterPro" id="IPR036985">
    <property type="entry name" value="Transglutaminase-like_sf"/>
</dbReference>
<dbReference type="GO" id="GO:0006298">
    <property type="term" value="P:mismatch repair"/>
    <property type="evidence" value="ECO:0007669"/>
    <property type="project" value="TreeGrafter"/>
</dbReference>
<dbReference type="InterPro" id="IPR042488">
    <property type="entry name" value="Rad4_BHD3_sf"/>
</dbReference>
<dbReference type="FunFam" id="2.20.20.110:FF:000001">
    <property type="entry name" value="DNA repair protein complementing XP-C cells"/>
    <property type="match status" value="1"/>
</dbReference>
<feature type="compositionally biased region" description="Polar residues" evidence="9">
    <location>
        <begin position="703"/>
        <end position="714"/>
    </location>
</feature>
<organism evidence="13 14">
    <name type="scientific">Trichoplusia ni</name>
    <name type="common">Cabbage looper</name>
    <dbReference type="NCBI Taxonomy" id="7111"/>
    <lineage>
        <taxon>Eukaryota</taxon>
        <taxon>Metazoa</taxon>
        <taxon>Ecdysozoa</taxon>
        <taxon>Arthropoda</taxon>
        <taxon>Hexapoda</taxon>
        <taxon>Insecta</taxon>
        <taxon>Pterygota</taxon>
        <taxon>Neoptera</taxon>
        <taxon>Endopterygota</taxon>
        <taxon>Lepidoptera</taxon>
        <taxon>Glossata</taxon>
        <taxon>Ditrysia</taxon>
        <taxon>Noctuoidea</taxon>
        <taxon>Noctuidae</taxon>
        <taxon>Plusiinae</taxon>
        <taxon>Trichoplusia</taxon>
    </lineage>
</organism>
<dbReference type="GO" id="GO:0005737">
    <property type="term" value="C:cytoplasm"/>
    <property type="evidence" value="ECO:0007669"/>
    <property type="project" value="TreeGrafter"/>
</dbReference>
<dbReference type="Pfam" id="PF10403">
    <property type="entry name" value="BHD_1"/>
    <property type="match status" value="1"/>
</dbReference>
<feature type="region of interest" description="Disordered" evidence="9">
    <location>
        <begin position="1"/>
        <end position="89"/>
    </location>
</feature>
<feature type="region of interest" description="Disordered" evidence="9">
    <location>
        <begin position="427"/>
        <end position="476"/>
    </location>
</feature>
<dbReference type="GO" id="GO:0003684">
    <property type="term" value="F:damaged DNA binding"/>
    <property type="evidence" value="ECO:0007669"/>
    <property type="project" value="InterPro"/>
</dbReference>
<dbReference type="PANTHER" id="PTHR12135">
    <property type="entry name" value="DNA REPAIR PROTEIN XP-C / RAD4"/>
    <property type="match status" value="1"/>
</dbReference>
<dbReference type="SUPFAM" id="SSF54001">
    <property type="entry name" value="Cysteine proteinases"/>
    <property type="match status" value="1"/>
</dbReference>
<keyword evidence="5" id="KW-0238">DNA-binding</keyword>
<dbReference type="OrthoDB" id="300780at2759"/>
<dbReference type="Pfam" id="PF03835">
    <property type="entry name" value="Rad4"/>
    <property type="match status" value="1"/>
</dbReference>
<feature type="region of interest" description="Disordered" evidence="9">
    <location>
        <begin position="792"/>
        <end position="846"/>
    </location>
</feature>
<feature type="compositionally biased region" description="Low complexity" evidence="9">
    <location>
        <begin position="26"/>
        <end position="40"/>
    </location>
</feature>
<evidence type="ECO:0000256" key="4">
    <source>
        <dbReference type="ARBA" id="ARBA00022763"/>
    </source>
</evidence>
<keyword evidence="7" id="KW-0539">Nucleus</keyword>
<feature type="compositionally biased region" description="Acidic residues" evidence="9">
    <location>
        <begin position="16"/>
        <end position="25"/>
    </location>
</feature>
<feature type="region of interest" description="Disordered" evidence="9">
    <location>
        <begin position="666"/>
        <end position="765"/>
    </location>
</feature>
<feature type="region of interest" description="Disordered" evidence="9">
    <location>
        <begin position="606"/>
        <end position="647"/>
    </location>
</feature>
<evidence type="ECO:0000259" key="11">
    <source>
        <dbReference type="SMART" id="SM01031"/>
    </source>
</evidence>
<feature type="domain" description="Rad4 beta-hairpin" evidence="11">
    <location>
        <begin position="1012"/>
        <end position="1068"/>
    </location>
</feature>
<dbReference type="InterPro" id="IPR018327">
    <property type="entry name" value="BHD_2"/>
</dbReference>
<dbReference type="Pfam" id="PF10405">
    <property type="entry name" value="BHD_3"/>
    <property type="match status" value="1"/>
</dbReference>
<evidence type="ECO:0000256" key="8">
    <source>
        <dbReference type="SAM" id="Coils"/>
    </source>
</evidence>
<feature type="compositionally biased region" description="Polar residues" evidence="9">
    <location>
        <begin position="51"/>
        <end position="60"/>
    </location>
</feature>
<dbReference type="FunCoup" id="A0A7E5X1V4">
    <property type="interactions" value="1655"/>
</dbReference>
<evidence type="ECO:0000259" key="10">
    <source>
        <dbReference type="SMART" id="SM01030"/>
    </source>
</evidence>
<keyword evidence="3" id="KW-0597">Phosphoprotein</keyword>
<feature type="region of interest" description="Disordered" evidence="9">
    <location>
        <begin position="109"/>
        <end position="158"/>
    </location>
</feature>
<dbReference type="SMART" id="SM01030">
    <property type="entry name" value="BHD_1"/>
    <property type="match status" value="1"/>
</dbReference>
<evidence type="ECO:0000256" key="9">
    <source>
        <dbReference type="SAM" id="MobiDB-lite"/>
    </source>
</evidence>
<dbReference type="Gene3D" id="3.30.70.2460">
    <property type="entry name" value="Rad4, beta-hairpin domain BHD3"/>
    <property type="match status" value="1"/>
</dbReference>
<feature type="compositionally biased region" description="Polar residues" evidence="9">
    <location>
        <begin position="684"/>
        <end position="693"/>
    </location>
</feature>
<evidence type="ECO:0000256" key="6">
    <source>
        <dbReference type="ARBA" id="ARBA00023204"/>
    </source>
</evidence>
<feature type="compositionally biased region" description="Polar residues" evidence="9">
    <location>
        <begin position="624"/>
        <end position="647"/>
    </location>
</feature>
<dbReference type="Gene3D" id="3.90.260.10">
    <property type="entry name" value="Transglutaminase-like"/>
    <property type="match status" value="2"/>
</dbReference>
<dbReference type="GO" id="GO:0071942">
    <property type="term" value="C:XPC complex"/>
    <property type="evidence" value="ECO:0007669"/>
    <property type="project" value="TreeGrafter"/>
</dbReference>
<dbReference type="Proteomes" id="UP000322000">
    <property type="component" value="Chromosome 2"/>
</dbReference>
<evidence type="ECO:0000256" key="7">
    <source>
        <dbReference type="ARBA" id="ARBA00023242"/>
    </source>
</evidence>
<feature type="domain" description="Rad4 beta-hairpin" evidence="10">
    <location>
        <begin position="958"/>
        <end position="1010"/>
    </location>
</feature>
<dbReference type="AlphaFoldDB" id="A0A7E5X1V4"/>
<dbReference type="InParanoid" id="A0A7E5X1V4"/>
<evidence type="ECO:0000259" key="12">
    <source>
        <dbReference type="SMART" id="SM01032"/>
    </source>
</evidence>
<feature type="compositionally biased region" description="Basic and acidic residues" evidence="9">
    <location>
        <begin position="811"/>
        <end position="824"/>
    </location>
</feature>
<feature type="region of interest" description="Disordered" evidence="9">
    <location>
        <begin position="1192"/>
        <end position="1213"/>
    </location>
</feature>
<sequence>MPTTRKKVIKTVYKDDDSEGDDDFSDSGSDAKFSAEGESSSGDDFDDSKSQNNPKPTTSKAVRKKPKFAKDLVRKINKQSSDENVDVEPALFSVKDLTEADKLLPSILNLSESDSSDDESPKISNKKQITSAQHSEPEKHESDNESKMEYQDVWSSNIQDDSEEIAKKTFIELEKHKTRIEETKMSLQNYTQKMNKEQESDVKDLLAMGEEVLPPETETVKVKKKKTKKQKDDSDSEIEDWEEVKESKPASQQGIQLFVEFPDACARKRKTVDVEMMMKRKINRVKKEYQVYMHKVHVLCWLGHGNFVSRVLNDQELMAAALSIVPSKECYPGQRVDMKYVEQITSWYKDKLTLKQDKNEDKFKPKQLPLKELLLEQMQKRVVTTRKYLVFILVTMLRALGLQCRVMFNFVTLPIKPPSSELCSLSTKAKDEKASSGKSKQLTTDKKDVKKEVKEEVKEEKEKATTPSSSKTKQLIIPQLDGNYDSCFFSDDDENIMQVDGNDDPAPSRTRSTRTCKRSKATDNAKEEDEGVSPPKVPKKTLGTASPKPTKKQEDSKVEKTTRTRKGKVENETVKEKGVVKDINKKESINTEKTAKLTTRAQKLNAESSNISLKKEKSPIKEPSVTTARSSTRNQVNIKNTNSENKISSKSIPSIAVTDENAKEVSSKFFEDTSAKKKPRLSRLRSQTTNPAASKSKIEVKENVSNAKTRTKSAPGTAVEKSKYFDKESPKKVTPRKTAKQIKDEIKAENSQRVSHRDLTKAQKVKNDVTNDLVDIIKTRIKVAKTAAKQKIVKGKIKKESDDDSDFLPEEDPKGLESEDDFKPSKISPKPGTSKRIDRRVLSSVSEESPKSKNRIDVWCEIYVEELEQWISVDVIKGKVHSTGDRYGNATHPVCYIVGWDNNNYLKDLTRKYVPHYNTQTRKIRAEAPWWDKAIKPWLGPKTARDREEDEYLDKMQLEAPLPTSISEYKNHPLYALKRHLLKFEVIYPPDAAVLGFVRKEPVYARECVYICHSREIWLKEAKTVKLGEKPYKIVKARPKWDRLSNKLITDKPLEIFGPWQVQDYEPPTAENGIVPRNAYGNVELFKECMLPKGTVLLKLPSLNRVAKKLGIDCAPAMTGFDYHGGWAHPVYDGFVVCKEFEETITEAWVKDQEEQERRETEKMEARVYGNWKRLIKGLIIGERLKNKYGFEKPKAEPAKKSTGPRLVVKKRS</sequence>
<name>A0A7E5X1V4_TRINI</name>
<feature type="region of interest" description="Disordered" evidence="9">
    <location>
        <begin position="495"/>
        <end position="575"/>
    </location>
</feature>
<feature type="compositionally biased region" description="Basic and acidic residues" evidence="9">
    <location>
        <begin position="720"/>
        <end position="731"/>
    </location>
</feature>
<reference evidence="14" key="1">
    <citation type="submission" date="2025-08" db="UniProtKB">
        <authorList>
            <consortium name="RefSeq"/>
        </authorList>
    </citation>
    <scope>IDENTIFICATION</scope>
</reference>
<feature type="compositionally biased region" description="Acidic residues" evidence="9">
    <location>
        <begin position="234"/>
        <end position="243"/>
    </location>
</feature>
<feature type="compositionally biased region" description="Polar residues" evidence="9">
    <location>
        <begin position="122"/>
        <end position="134"/>
    </location>
</feature>
<feature type="compositionally biased region" description="Basic and acidic residues" evidence="9">
    <location>
        <begin position="551"/>
        <end position="575"/>
    </location>
</feature>
<dbReference type="SMART" id="SM01032">
    <property type="entry name" value="BHD_3"/>
    <property type="match status" value="1"/>
</dbReference>
<dbReference type="PANTHER" id="PTHR12135:SF0">
    <property type="entry name" value="DNA REPAIR PROTEIN COMPLEMENTING XP-C CELLS"/>
    <property type="match status" value="1"/>
</dbReference>
<dbReference type="GO" id="GO:0000111">
    <property type="term" value="C:nucleotide-excision repair factor 2 complex"/>
    <property type="evidence" value="ECO:0007669"/>
    <property type="project" value="TreeGrafter"/>
</dbReference>
<dbReference type="GO" id="GO:0003697">
    <property type="term" value="F:single-stranded DNA binding"/>
    <property type="evidence" value="ECO:0007669"/>
    <property type="project" value="TreeGrafter"/>
</dbReference>
<feature type="compositionally biased region" description="Basic and acidic residues" evidence="9">
    <location>
        <begin position="443"/>
        <end position="464"/>
    </location>
</feature>
<dbReference type="GeneID" id="113508369"/>
<dbReference type="NCBIfam" id="TIGR00605">
    <property type="entry name" value="rad4"/>
    <property type="match status" value="1"/>
</dbReference>
<protein>
    <submittedName>
        <fullName evidence="14">DNA repair protein complementing XP-C cells homolog</fullName>
    </submittedName>
</protein>
<dbReference type="GO" id="GO:0006289">
    <property type="term" value="P:nucleotide-excision repair"/>
    <property type="evidence" value="ECO:0007669"/>
    <property type="project" value="InterPro"/>
</dbReference>
<dbReference type="CTD" id="7508"/>
<proteinExistence type="inferred from homology"/>
<keyword evidence="13" id="KW-1185">Reference proteome</keyword>
<evidence type="ECO:0000256" key="5">
    <source>
        <dbReference type="ARBA" id="ARBA00023125"/>
    </source>
</evidence>
<keyword evidence="4" id="KW-0227">DNA damage</keyword>
<dbReference type="FunFam" id="3.30.70.2460:FF:000001">
    <property type="entry name" value="DNA repair protein Rad4 family"/>
    <property type="match status" value="1"/>
</dbReference>
<dbReference type="Gene3D" id="2.20.20.110">
    <property type="entry name" value="Rad4, beta-hairpin domain BHD1"/>
    <property type="match status" value="1"/>
</dbReference>
<evidence type="ECO:0000313" key="14">
    <source>
        <dbReference type="RefSeq" id="XP_026747155.1"/>
    </source>
</evidence>
<evidence type="ECO:0000313" key="13">
    <source>
        <dbReference type="Proteomes" id="UP000322000"/>
    </source>
</evidence>
<gene>
    <name evidence="14" type="primary">LOC113508369</name>
</gene>
<feature type="region of interest" description="Disordered" evidence="9">
    <location>
        <begin position="217"/>
        <end position="249"/>
    </location>
</feature>
<dbReference type="KEGG" id="tnl:113508369"/>
<evidence type="ECO:0000256" key="3">
    <source>
        <dbReference type="ARBA" id="ARBA00022553"/>
    </source>
</evidence>
<dbReference type="InterPro" id="IPR004583">
    <property type="entry name" value="DNA_repair_Rad4"/>
</dbReference>
<keyword evidence="6" id="KW-0234">DNA repair</keyword>
<feature type="compositionally biased region" description="Basic and acidic residues" evidence="9">
    <location>
        <begin position="741"/>
        <end position="765"/>
    </location>
</feature>
<dbReference type="InterPro" id="IPR018326">
    <property type="entry name" value="Rad4_beta-hairpin_dom1"/>
</dbReference>
<comment type="subcellular location">
    <subcellularLocation>
        <location evidence="1">Nucleus</location>
    </subcellularLocation>
</comment>
<dbReference type="RefSeq" id="XP_026747155.1">
    <property type="nucleotide sequence ID" value="XM_026891354.1"/>
</dbReference>
<dbReference type="InterPro" id="IPR018026">
    <property type="entry name" value="DNA_repair_Rad4-like"/>
</dbReference>
<evidence type="ECO:0000256" key="2">
    <source>
        <dbReference type="ARBA" id="ARBA00009525"/>
    </source>
</evidence>
<comment type="similarity">
    <text evidence="2">Belongs to the XPC family.</text>
</comment>